<comment type="caution">
    <text evidence="1">The sequence shown here is derived from an EMBL/GenBank/DDBJ whole genome shotgun (WGS) entry which is preliminary data.</text>
</comment>
<dbReference type="OMA" id="GFFRIRD"/>
<dbReference type="OrthoDB" id="307194at2759"/>
<dbReference type="Proteomes" id="UP000683925">
    <property type="component" value="Unassembled WGS sequence"/>
</dbReference>
<sequence length="775" mass="90772">MNENKKNLYGILVDISMSMKQSYDKIQKRSNLDNKTLKPNEARLVSVLKIIYRAFAKTDLKDDNIFLSAFGCYHELDVDVIDLVPFLKSILNIVKLITTMRRLQYYSQIDQKDYHMLLYNLVVENGAKNLSQFYMLKEFRNDLLNFKAKLLYLEFKSNKKQLNSFIEQLPQQVKRTSRFYGAYALLGRTLQTPLNPINKNIREIIQQQLQKLDNCIPFDYFFDKIQECLQPILEEIQKHKNNKIDDLVIKLKQIIEKVRPQQYQKSIEYLFARLKEIQSIQEAIILVLNQYSFNPKDLIKEQRDLQKFQIISIEDIVKDMQFQEYQSKNRMRDEDLNFFKSFESICYGCTPLKKSLELTLKTAFLEFENKFLFIVSDGDSTDGNPVEYATQLKNKGFIIFCYYIESKEKIQQNQLYSRIEHVKGDGAKTMFEISSEYSNFEYPLRLIEKYTNIKLSQEGKSKLFLQSNNSESLEQFFDYFMKISKDNDKLVELAGRITIEKYINSSKEFQPKQQIGGTCYANSIAAAYSIMLQKIYKREGDYPGFFRIRDLLIQEYGKKGANTTEVVEKTCSDYRLRCRILTSINQIKQALHQGRPIIARFALCENQWNADTNDQIGFIPFFEKNPSGILTTVGPQSNNNIGGHSVVLYSYTQDYYYFINSWGSSWGDGGFFKVQTLEVLGEMEFIEVFWQKADLTESEKKAFKEDAGQKMNEFYQNYFSSIGDIKYTCPKCKQQSLINQYKGNYYDAICPKCNQQFQSQPLGSLFADYLNGKNI</sequence>
<dbReference type="EMBL" id="CAJJDP010000126">
    <property type="protein sequence ID" value="CAD8202247.1"/>
    <property type="molecule type" value="Genomic_DNA"/>
</dbReference>
<protein>
    <recommendedName>
        <fullName evidence="3">Peptidase C1A papain C-terminal domain-containing protein</fullName>
    </recommendedName>
</protein>
<name>A0A8S1XMU7_PAROT</name>
<reference evidence="1" key="1">
    <citation type="submission" date="2021-01" db="EMBL/GenBank/DDBJ databases">
        <authorList>
            <consortium name="Genoscope - CEA"/>
            <person name="William W."/>
        </authorList>
    </citation>
    <scope>NUCLEOTIDE SEQUENCE</scope>
</reference>
<gene>
    <name evidence="1" type="ORF">POCTA_138.1.T1260156</name>
</gene>
<evidence type="ECO:0000313" key="2">
    <source>
        <dbReference type="Proteomes" id="UP000683925"/>
    </source>
</evidence>
<accession>A0A8S1XMU7</accession>
<evidence type="ECO:0008006" key="3">
    <source>
        <dbReference type="Google" id="ProtNLM"/>
    </source>
</evidence>
<proteinExistence type="predicted"/>
<evidence type="ECO:0000313" key="1">
    <source>
        <dbReference type="EMBL" id="CAD8202247.1"/>
    </source>
</evidence>
<dbReference type="AlphaFoldDB" id="A0A8S1XMU7"/>
<keyword evidence="2" id="KW-1185">Reference proteome</keyword>
<organism evidence="1 2">
    <name type="scientific">Paramecium octaurelia</name>
    <dbReference type="NCBI Taxonomy" id="43137"/>
    <lineage>
        <taxon>Eukaryota</taxon>
        <taxon>Sar</taxon>
        <taxon>Alveolata</taxon>
        <taxon>Ciliophora</taxon>
        <taxon>Intramacronucleata</taxon>
        <taxon>Oligohymenophorea</taxon>
        <taxon>Peniculida</taxon>
        <taxon>Parameciidae</taxon>
        <taxon>Paramecium</taxon>
    </lineage>
</organism>